<evidence type="ECO:0000256" key="3">
    <source>
        <dbReference type="ARBA" id="ARBA00023125"/>
    </source>
</evidence>
<dbReference type="Pfam" id="PF00126">
    <property type="entry name" value="HTH_1"/>
    <property type="match status" value="1"/>
</dbReference>
<evidence type="ECO:0000313" key="7">
    <source>
        <dbReference type="Proteomes" id="UP000192721"/>
    </source>
</evidence>
<accession>A0A1W0D7V9</accession>
<gene>
    <name evidence="6" type="ORF">B0T45_03785</name>
</gene>
<dbReference type="InterPro" id="IPR005119">
    <property type="entry name" value="LysR_subst-bd"/>
</dbReference>
<dbReference type="PRINTS" id="PR00039">
    <property type="entry name" value="HTHLYSR"/>
</dbReference>
<dbReference type="SUPFAM" id="SSF46785">
    <property type="entry name" value="Winged helix' DNA-binding domain"/>
    <property type="match status" value="1"/>
</dbReference>
<dbReference type="Gene3D" id="1.10.10.10">
    <property type="entry name" value="Winged helix-like DNA-binding domain superfamily/Winged helix DNA-binding domain"/>
    <property type="match status" value="1"/>
</dbReference>
<dbReference type="Pfam" id="PF03466">
    <property type="entry name" value="LysR_substrate"/>
    <property type="match status" value="1"/>
</dbReference>
<reference evidence="6 7" key="1">
    <citation type="submission" date="2017-02" db="EMBL/GenBank/DDBJ databases">
        <title>Chromobacterium haemolyticum H5244.</title>
        <authorList>
            <person name="Gulvik C.A."/>
        </authorList>
    </citation>
    <scope>NUCLEOTIDE SEQUENCE [LARGE SCALE GENOMIC DNA]</scope>
    <source>
        <strain evidence="6 7">H5244</strain>
    </source>
</reference>
<dbReference type="RefSeq" id="WP_081554647.1">
    <property type="nucleotide sequence ID" value="NZ_MUKV01000003.1"/>
</dbReference>
<name>A0A1W0D7V9_9NEIS</name>
<protein>
    <submittedName>
        <fullName evidence="6">LysR family transcriptional regulator</fullName>
    </submittedName>
</protein>
<dbReference type="PROSITE" id="PS50931">
    <property type="entry name" value="HTH_LYSR"/>
    <property type="match status" value="1"/>
</dbReference>
<sequence length="286" mass="31968">MSMSLDALAAFANAAELGSFSAAARRLGKSQSTISEAIANLEIDLAVQLFDRGSRQPTLTQAGRHLLGYARQMLAIGDELNQQAQLLTAGLEPRLTLVLSDTYQSSRFQEVTRQLEQNFEALELECLVGEQDDVLDLIQTGRAHLGCMAAQKQYPADIGHATLGEVSEVALYVARSHPLAALEQVDRQALSRHRELRLNTYTESKPETMSRRCWFAPSYLMLLEMAILGAGWAELPRWLADSFGAERLRELRAPGWPKARHIDLVWSRRRPLGMAAIWVREQLLRS</sequence>
<dbReference type="FunFam" id="1.10.10.10:FF:000001">
    <property type="entry name" value="LysR family transcriptional regulator"/>
    <property type="match status" value="1"/>
</dbReference>
<dbReference type="Proteomes" id="UP000192721">
    <property type="component" value="Unassembled WGS sequence"/>
</dbReference>
<keyword evidence="2" id="KW-0805">Transcription regulation</keyword>
<evidence type="ECO:0000256" key="1">
    <source>
        <dbReference type="ARBA" id="ARBA00009437"/>
    </source>
</evidence>
<evidence type="ECO:0000313" key="6">
    <source>
        <dbReference type="EMBL" id="OQS43100.1"/>
    </source>
</evidence>
<dbReference type="PANTHER" id="PTHR30126:SF91">
    <property type="entry name" value="LYSR FAMILY TRANSCRIPTIONAL REGULATOR"/>
    <property type="match status" value="1"/>
</dbReference>
<dbReference type="AlphaFoldDB" id="A0A1W0D7V9"/>
<comment type="caution">
    <text evidence="6">The sequence shown here is derived from an EMBL/GenBank/DDBJ whole genome shotgun (WGS) entry which is preliminary data.</text>
</comment>
<dbReference type="EMBL" id="MUKV01000003">
    <property type="protein sequence ID" value="OQS43100.1"/>
    <property type="molecule type" value="Genomic_DNA"/>
</dbReference>
<dbReference type="InterPro" id="IPR036388">
    <property type="entry name" value="WH-like_DNA-bd_sf"/>
</dbReference>
<evidence type="ECO:0000256" key="2">
    <source>
        <dbReference type="ARBA" id="ARBA00023015"/>
    </source>
</evidence>
<proteinExistence type="inferred from homology"/>
<dbReference type="CDD" id="cd05466">
    <property type="entry name" value="PBP2_LTTR_substrate"/>
    <property type="match status" value="1"/>
</dbReference>
<keyword evidence="3" id="KW-0238">DNA-binding</keyword>
<dbReference type="GO" id="GO:0003700">
    <property type="term" value="F:DNA-binding transcription factor activity"/>
    <property type="evidence" value="ECO:0007669"/>
    <property type="project" value="InterPro"/>
</dbReference>
<evidence type="ECO:0000259" key="5">
    <source>
        <dbReference type="PROSITE" id="PS50931"/>
    </source>
</evidence>
<dbReference type="Gene3D" id="3.40.190.290">
    <property type="match status" value="1"/>
</dbReference>
<dbReference type="PANTHER" id="PTHR30126">
    <property type="entry name" value="HTH-TYPE TRANSCRIPTIONAL REGULATOR"/>
    <property type="match status" value="1"/>
</dbReference>
<dbReference type="InterPro" id="IPR036390">
    <property type="entry name" value="WH_DNA-bd_sf"/>
</dbReference>
<keyword evidence="4" id="KW-0804">Transcription</keyword>
<organism evidence="6 7">
    <name type="scientific">Chromobacterium haemolyticum</name>
    <dbReference type="NCBI Taxonomy" id="394935"/>
    <lineage>
        <taxon>Bacteria</taxon>
        <taxon>Pseudomonadati</taxon>
        <taxon>Pseudomonadota</taxon>
        <taxon>Betaproteobacteria</taxon>
        <taxon>Neisseriales</taxon>
        <taxon>Chromobacteriaceae</taxon>
        <taxon>Chromobacterium</taxon>
    </lineage>
</organism>
<evidence type="ECO:0000256" key="4">
    <source>
        <dbReference type="ARBA" id="ARBA00023163"/>
    </source>
</evidence>
<feature type="domain" description="HTH lysR-type" evidence="5">
    <location>
        <begin position="3"/>
        <end position="60"/>
    </location>
</feature>
<comment type="similarity">
    <text evidence="1">Belongs to the LysR transcriptional regulatory family.</text>
</comment>
<dbReference type="SUPFAM" id="SSF53850">
    <property type="entry name" value="Periplasmic binding protein-like II"/>
    <property type="match status" value="1"/>
</dbReference>
<dbReference type="InterPro" id="IPR000847">
    <property type="entry name" value="LysR_HTH_N"/>
</dbReference>
<dbReference type="GO" id="GO:0000976">
    <property type="term" value="F:transcription cis-regulatory region binding"/>
    <property type="evidence" value="ECO:0007669"/>
    <property type="project" value="TreeGrafter"/>
</dbReference>